<comment type="catalytic activity">
    <reaction evidence="1 9">
        <text>D-erythro-1-(imidazol-4-yl)glycerol 3-phosphate = 3-(imidazol-4-yl)-2-oxopropyl phosphate + H2O</text>
        <dbReference type="Rhea" id="RHEA:11040"/>
        <dbReference type="ChEBI" id="CHEBI:15377"/>
        <dbReference type="ChEBI" id="CHEBI:57766"/>
        <dbReference type="ChEBI" id="CHEBI:58278"/>
        <dbReference type="EC" id="4.2.1.19"/>
    </reaction>
</comment>
<dbReference type="InterPro" id="IPR000807">
    <property type="entry name" value="ImidazoleglycerolP_deHydtase"/>
</dbReference>
<protein>
    <recommendedName>
        <fullName evidence="5 9">Imidazoleglycerol-phosphate dehydratase</fullName>
        <ecNumber evidence="4 9">4.2.1.19</ecNumber>
    </recommendedName>
</protein>
<dbReference type="PANTHER" id="PTHR23133:SF2">
    <property type="entry name" value="IMIDAZOLEGLYCEROL-PHOSPHATE DEHYDRATASE"/>
    <property type="match status" value="1"/>
</dbReference>
<dbReference type="GO" id="GO:0000105">
    <property type="term" value="P:L-histidine biosynthetic process"/>
    <property type="evidence" value="ECO:0007669"/>
    <property type="project" value="UniProtKB-KW"/>
</dbReference>
<dbReference type="InterPro" id="IPR020568">
    <property type="entry name" value="Ribosomal_Su5_D2-typ_SF"/>
</dbReference>
<sequence>MSSSPPATRWAAFARDTNETKIQIALNLDGGAFPPETDARLQVGGADDHAAQSSKSQTISINTGIGFLDHMLHALAKHAGWSLALACKGDLHIDDHHTAEDVCISLGYAFASALGTPTGLARFGYAYAPLDEALSRAVIDLSNRPYSVVDLGLKRERIGDLSAEMIPHCLQSFAQAARVTLHVDCLRGDNDHHRAESAFKALAVAVRQATSRVAGREGEVPSTKGTLSGKLTRSLTHPPHPVSSKRGHTTKMPSINDIKHDEANEASWEAGRGAVSGALKWGIASALLGGVGYLASPIYRGLTIQFKVYIQMSGMVLGSMMEADSRLRQYEARMRVQRRLAREQAYWKNFEREYGKDEDE</sequence>
<dbReference type="PROSITE" id="PS00954">
    <property type="entry name" value="IGP_DEHYDRATASE_1"/>
    <property type="match status" value="1"/>
</dbReference>
<dbReference type="FunFam" id="3.30.230.40:FF:000001">
    <property type="entry name" value="Imidazoleglycerol-phosphate dehydratase HisB"/>
    <property type="match status" value="1"/>
</dbReference>
<dbReference type="FunFam" id="3.30.230.40:FF:000005">
    <property type="entry name" value="Imidazoleglycerol-phosphate dehydratase"/>
    <property type="match status" value="1"/>
</dbReference>
<feature type="compositionally biased region" description="Polar residues" evidence="10">
    <location>
        <begin position="223"/>
        <end position="235"/>
    </location>
</feature>
<dbReference type="Pfam" id="PF00475">
    <property type="entry name" value="IGPD"/>
    <property type="match status" value="1"/>
</dbReference>
<dbReference type="SUPFAM" id="SSF54211">
    <property type="entry name" value="Ribosomal protein S5 domain 2-like"/>
    <property type="match status" value="2"/>
</dbReference>
<comment type="similarity">
    <text evidence="3 9">Belongs to the imidazoleglycerol-phosphate dehydratase family.</text>
</comment>
<evidence type="ECO:0000256" key="5">
    <source>
        <dbReference type="ARBA" id="ARBA00016664"/>
    </source>
</evidence>
<evidence type="ECO:0000256" key="7">
    <source>
        <dbReference type="ARBA" id="ARBA00023102"/>
    </source>
</evidence>
<dbReference type="PANTHER" id="PTHR23133">
    <property type="entry name" value="IMIDAZOLEGLYCEROL-PHOSPHATE DEHYDRATASE HIS7"/>
    <property type="match status" value="1"/>
</dbReference>
<reference evidence="11" key="1">
    <citation type="journal article" date="2023" name="Mol. Phylogenet. Evol.">
        <title>Genome-scale phylogeny and comparative genomics of the fungal order Sordariales.</title>
        <authorList>
            <person name="Hensen N."/>
            <person name="Bonometti L."/>
            <person name="Westerberg I."/>
            <person name="Brannstrom I.O."/>
            <person name="Guillou S."/>
            <person name="Cros-Aarteil S."/>
            <person name="Calhoun S."/>
            <person name="Haridas S."/>
            <person name="Kuo A."/>
            <person name="Mondo S."/>
            <person name="Pangilinan J."/>
            <person name="Riley R."/>
            <person name="LaButti K."/>
            <person name="Andreopoulos B."/>
            <person name="Lipzen A."/>
            <person name="Chen C."/>
            <person name="Yan M."/>
            <person name="Daum C."/>
            <person name="Ng V."/>
            <person name="Clum A."/>
            <person name="Steindorff A."/>
            <person name="Ohm R.A."/>
            <person name="Martin F."/>
            <person name="Silar P."/>
            <person name="Natvig D.O."/>
            <person name="Lalanne C."/>
            <person name="Gautier V."/>
            <person name="Ament-Velasquez S.L."/>
            <person name="Kruys A."/>
            <person name="Hutchinson M.I."/>
            <person name="Powell A.J."/>
            <person name="Barry K."/>
            <person name="Miller A.N."/>
            <person name="Grigoriev I.V."/>
            <person name="Debuchy R."/>
            <person name="Gladieux P."/>
            <person name="Hiltunen Thoren M."/>
            <person name="Johannesson H."/>
        </authorList>
    </citation>
    <scope>NUCLEOTIDE SEQUENCE</scope>
    <source>
        <strain evidence="11">CBS 538.74</strain>
    </source>
</reference>
<evidence type="ECO:0000256" key="4">
    <source>
        <dbReference type="ARBA" id="ARBA00012075"/>
    </source>
</evidence>
<dbReference type="EMBL" id="MU856870">
    <property type="protein sequence ID" value="KAK4156302.1"/>
    <property type="molecule type" value="Genomic_DNA"/>
</dbReference>
<evidence type="ECO:0000313" key="12">
    <source>
        <dbReference type="Proteomes" id="UP001302745"/>
    </source>
</evidence>
<evidence type="ECO:0000256" key="2">
    <source>
        <dbReference type="ARBA" id="ARBA00005047"/>
    </source>
</evidence>
<dbReference type="PROSITE" id="PS00955">
    <property type="entry name" value="IGP_DEHYDRATASE_2"/>
    <property type="match status" value="1"/>
</dbReference>
<dbReference type="GO" id="GO:0004424">
    <property type="term" value="F:imidazoleglycerol-phosphate dehydratase activity"/>
    <property type="evidence" value="ECO:0007669"/>
    <property type="project" value="UniProtKB-EC"/>
</dbReference>
<evidence type="ECO:0000256" key="8">
    <source>
        <dbReference type="ARBA" id="ARBA00023239"/>
    </source>
</evidence>
<gene>
    <name evidence="11" type="ORF">C8A00DRAFT_41179</name>
</gene>
<proteinExistence type="inferred from homology"/>
<accession>A0AAN6VR63</accession>
<dbReference type="InterPro" id="IPR038494">
    <property type="entry name" value="IGPD_sf"/>
</dbReference>
<comment type="pathway">
    <text evidence="2 9">Amino-acid biosynthesis; L-histidine biosynthesis; L-histidine from 5-phospho-alpha-D-ribose 1-diphosphate: step 6/9.</text>
</comment>
<dbReference type="AlphaFoldDB" id="A0AAN6VR63"/>
<feature type="region of interest" description="Disordered" evidence="10">
    <location>
        <begin position="213"/>
        <end position="253"/>
    </location>
</feature>
<reference evidence="11" key="2">
    <citation type="submission" date="2023-05" db="EMBL/GenBank/DDBJ databases">
        <authorList>
            <consortium name="Lawrence Berkeley National Laboratory"/>
            <person name="Steindorff A."/>
            <person name="Hensen N."/>
            <person name="Bonometti L."/>
            <person name="Westerberg I."/>
            <person name="Brannstrom I.O."/>
            <person name="Guillou S."/>
            <person name="Cros-Aarteil S."/>
            <person name="Calhoun S."/>
            <person name="Haridas S."/>
            <person name="Kuo A."/>
            <person name="Mondo S."/>
            <person name="Pangilinan J."/>
            <person name="Riley R."/>
            <person name="Labutti K."/>
            <person name="Andreopoulos B."/>
            <person name="Lipzen A."/>
            <person name="Chen C."/>
            <person name="Yanf M."/>
            <person name="Daum C."/>
            <person name="Ng V."/>
            <person name="Clum A."/>
            <person name="Ohm R."/>
            <person name="Martin F."/>
            <person name="Silar P."/>
            <person name="Natvig D."/>
            <person name="Lalanne C."/>
            <person name="Gautier V."/>
            <person name="Ament-Velasquez S.L."/>
            <person name="Kruys A."/>
            <person name="Hutchinson M.I."/>
            <person name="Powell A.J."/>
            <person name="Barry K."/>
            <person name="Miller A.N."/>
            <person name="Grigoriev I.V."/>
            <person name="Debuchy R."/>
            <person name="Gladieux P."/>
            <person name="Thoren M.H."/>
            <person name="Johannesson H."/>
        </authorList>
    </citation>
    <scope>NUCLEOTIDE SEQUENCE</scope>
    <source>
        <strain evidence="11">CBS 538.74</strain>
    </source>
</reference>
<dbReference type="InterPro" id="IPR020565">
    <property type="entry name" value="ImidazoleglycerP_deHydtase_CS"/>
</dbReference>
<keyword evidence="6" id="KW-0028">Amino-acid biosynthesis</keyword>
<dbReference type="Gene3D" id="3.30.230.40">
    <property type="entry name" value="Imidazole glycerol phosphate dehydratase, domain 1"/>
    <property type="match status" value="2"/>
</dbReference>
<keyword evidence="7 9" id="KW-0368">Histidine biosynthesis</keyword>
<evidence type="ECO:0000256" key="6">
    <source>
        <dbReference type="ARBA" id="ARBA00022605"/>
    </source>
</evidence>
<evidence type="ECO:0000256" key="9">
    <source>
        <dbReference type="RuleBase" id="RU000598"/>
    </source>
</evidence>
<comment type="caution">
    <text evidence="11">The sequence shown here is derived from an EMBL/GenBank/DDBJ whole genome shotgun (WGS) entry which is preliminary data.</text>
</comment>
<dbReference type="Proteomes" id="UP001302745">
    <property type="component" value="Unassembled WGS sequence"/>
</dbReference>
<dbReference type="HAMAP" id="MF_00076">
    <property type="entry name" value="HisB"/>
    <property type="match status" value="1"/>
</dbReference>
<dbReference type="EC" id="4.2.1.19" evidence="4 9"/>
<evidence type="ECO:0000313" key="11">
    <source>
        <dbReference type="EMBL" id="KAK4156302.1"/>
    </source>
</evidence>
<organism evidence="11 12">
    <name type="scientific">Chaetomidium leptoderma</name>
    <dbReference type="NCBI Taxonomy" id="669021"/>
    <lineage>
        <taxon>Eukaryota</taxon>
        <taxon>Fungi</taxon>
        <taxon>Dikarya</taxon>
        <taxon>Ascomycota</taxon>
        <taxon>Pezizomycotina</taxon>
        <taxon>Sordariomycetes</taxon>
        <taxon>Sordariomycetidae</taxon>
        <taxon>Sordariales</taxon>
        <taxon>Chaetomiaceae</taxon>
        <taxon>Chaetomidium</taxon>
    </lineage>
</organism>
<evidence type="ECO:0000256" key="10">
    <source>
        <dbReference type="SAM" id="MobiDB-lite"/>
    </source>
</evidence>
<name>A0AAN6VR63_9PEZI</name>
<keyword evidence="12" id="KW-1185">Reference proteome</keyword>
<keyword evidence="8 9" id="KW-0456">Lyase</keyword>
<evidence type="ECO:0000256" key="3">
    <source>
        <dbReference type="ARBA" id="ARBA00007481"/>
    </source>
</evidence>
<evidence type="ECO:0000256" key="1">
    <source>
        <dbReference type="ARBA" id="ARBA00001723"/>
    </source>
</evidence>
<dbReference type="CDD" id="cd07914">
    <property type="entry name" value="IGPD"/>
    <property type="match status" value="1"/>
</dbReference>